<feature type="compositionally biased region" description="Acidic residues" evidence="6">
    <location>
        <begin position="41"/>
        <end position="61"/>
    </location>
</feature>
<evidence type="ECO:0000256" key="3">
    <source>
        <dbReference type="ARBA" id="ARBA00023235"/>
    </source>
</evidence>
<evidence type="ECO:0000313" key="8">
    <source>
        <dbReference type="EMBL" id="TDC52316.1"/>
    </source>
</evidence>
<keyword evidence="2 4" id="KW-0697">Rotamase</keyword>
<feature type="compositionally biased region" description="Low complexity" evidence="6">
    <location>
        <begin position="1"/>
        <end position="12"/>
    </location>
</feature>
<feature type="region of interest" description="Disordered" evidence="6">
    <location>
        <begin position="1"/>
        <end position="66"/>
    </location>
</feature>
<feature type="domain" description="PPIase FKBP-type" evidence="7">
    <location>
        <begin position="53"/>
        <end position="134"/>
    </location>
</feature>
<dbReference type="Proteomes" id="UP000295621">
    <property type="component" value="Unassembled WGS sequence"/>
</dbReference>
<evidence type="ECO:0000256" key="6">
    <source>
        <dbReference type="SAM" id="MobiDB-lite"/>
    </source>
</evidence>
<sequence>MEPPAEGEAPPEGETPPPAETEAPAETEPPAEGDVGGTSTPEDEATDDATDDSGSGEDSGEAEPYVFDNSYDRGAAASFSLDQVIEGWKEGLAGQTVGSRVLMSIPPEQGYGAQEGHDLQNDTLVFVVEIVDSIDPAAHASGEPVTDVPEGLPAVTDGEEGAAPTLDFEGATPPETSDSTLVITGDGDEVGENLVVNMVQASYPDGADVITTWDEGQAPLTLAAEQLAGIPGLADALTGATVGSRVVSRISAADNAAADGTAGTPLVLVIDVIGSY</sequence>
<dbReference type="Gene3D" id="3.10.50.40">
    <property type="match status" value="1"/>
</dbReference>
<dbReference type="GO" id="GO:0005737">
    <property type="term" value="C:cytoplasm"/>
    <property type="evidence" value="ECO:0007669"/>
    <property type="project" value="TreeGrafter"/>
</dbReference>
<evidence type="ECO:0000259" key="7">
    <source>
        <dbReference type="PROSITE" id="PS50059"/>
    </source>
</evidence>
<dbReference type="InterPro" id="IPR046357">
    <property type="entry name" value="PPIase_dom_sf"/>
</dbReference>
<dbReference type="PANTHER" id="PTHR10516">
    <property type="entry name" value="PEPTIDYL-PROLYL CIS-TRANS ISOMERASE"/>
    <property type="match status" value="1"/>
</dbReference>
<dbReference type="InterPro" id="IPR050689">
    <property type="entry name" value="FKBP-type_PPIase"/>
</dbReference>
<dbReference type="OrthoDB" id="25996at2"/>
<evidence type="ECO:0000256" key="4">
    <source>
        <dbReference type="PROSITE-ProRule" id="PRU00277"/>
    </source>
</evidence>
<proteinExistence type="inferred from homology"/>
<dbReference type="EMBL" id="SMKL01000016">
    <property type="protein sequence ID" value="TDC52316.1"/>
    <property type="molecule type" value="Genomic_DNA"/>
</dbReference>
<evidence type="ECO:0000256" key="2">
    <source>
        <dbReference type="ARBA" id="ARBA00023110"/>
    </source>
</evidence>
<protein>
    <recommendedName>
        <fullName evidence="5">Peptidyl-prolyl cis-trans isomerase</fullName>
        <ecNumber evidence="5">5.2.1.8</ecNumber>
    </recommendedName>
</protein>
<dbReference type="EC" id="5.2.1.8" evidence="5"/>
<dbReference type="InterPro" id="IPR001179">
    <property type="entry name" value="PPIase_FKBP_dom"/>
</dbReference>
<reference evidence="8 9" key="1">
    <citation type="submission" date="2019-02" db="EMBL/GenBank/DDBJ databases">
        <title>Draft genome sequences of novel Actinobacteria.</title>
        <authorList>
            <person name="Sahin N."/>
            <person name="Ay H."/>
            <person name="Saygin H."/>
        </authorList>
    </citation>
    <scope>NUCLEOTIDE SEQUENCE [LARGE SCALE GENOMIC DNA]</scope>
    <source>
        <strain evidence="8 9">KC603</strain>
    </source>
</reference>
<name>A0A4R4RRU4_9ACTN</name>
<keyword evidence="9" id="KW-1185">Reference proteome</keyword>
<comment type="caution">
    <text evidence="8">The sequence shown here is derived from an EMBL/GenBank/DDBJ whole genome shotgun (WGS) entry which is preliminary data.</text>
</comment>
<evidence type="ECO:0000256" key="1">
    <source>
        <dbReference type="ARBA" id="ARBA00000971"/>
    </source>
</evidence>
<comment type="catalytic activity">
    <reaction evidence="1 4 5">
        <text>[protein]-peptidylproline (omega=180) = [protein]-peptidylproline (omega=0)</text>
        <dbReference type="Rhea" id="RHEA:16237"/>
        <dbReference type="Rhea" id="RHEA-COMP:10747"/>
        <dbReference type="Rhea" id="RHEA-COMP:10748"/>
        <dbReference type="ChEBI" id="CHEBI:83833"/>
        <dbReference type="ChEBI" id="CHEBI:83834"/>
        <dbReference type="EC" id="5.2.1.8"/>
    </reaction>
</comment>
<dbReference type="PROSITE" id="PS50059">
    <property type="entry name" value="FKBP_PPIASE"/>
    <property type="match status" value="1"/>
</dbReference>
<comment type="similarity">
    <text evidence="5">Belongs to the FKBP-type PPIase family.</text>
</comment>
<evidence type="ECO:0000256" key="5">
    <source>
        <dbReference type="RuleBase" id="RU003915"/>
    </source>
</evidence>
<gene>
    <name evidence="8" type="ORF">E1212_09615</name>
</gene>
<dbReference type="AlphaFoldDB" id="A0A4R4RRU4"/>
<dbReference type="Pfam" id="PF00254">
    <property type="entry name" value="FKBP_C"/>
    <property type="match status" value="1"/>
</dbReference>
<evidence type="ECO:0000313" key="9">
    <source>
        <dbReference type="Proteomes" id="UP000295621"/>
    </source>
</evidence>
<accession>A0A4R4RRU4</accession>
<dbReference type="GO" id="GO:0003755">
    <property type="term" value="F:peptidyl-prolyl cis-trans isomerase activity"/>
    <property type="evidence" value="ECO:0007669"/>
    <property type="project" value="UniProtKB-UniRule"/>
</dbReference>
<keyword evidence="3 4" id="KW-0413">Isomerase</keyword>
<organism evidence="8 9">
    <name type="scientific">Jiangella ureilytica</name>
    <dbReference type="NCBI Taxonomy" id="2530374"/>
    <lineage>
        <taxon>Bacteria</taxon>
        <taxon>Bacillati</taxon>
        <taxon>Actinomycetota</taxon>
        <taxon>Actinomycetes</taxon>
        <taxon>Jiangellales</taxon>
        <taxon>Jiangellaceae</taxon>
        <taxon>Jiangella</taxon>
    </lineage>
</organism>
<dbReference type="PANTHER" id="PTHR10516:SF443">
    <property type="entry name" value="FK506-BINDING PROTEIN 59-RELATED"/>
    <property type="match status" value="1"/>
</dbReference>
<feature type="region of interest" description="Disordered" evidence="6">
    <location>
        <begin position="138"/>
        <end position="177"/>
    </location>
</feature>
<dbReference type="SUPFAM" id="SSF54534">
    <property type="entry name" value="FKBP-like"/>
    <property type="match status" value="1"/>
</dbReference>